<accession>A0A7J6W4E1</accession>
<gene>
    <name evidence="1" type="ORF">FRX31_018481</name>
</gene>
<comment type="caution">
    <text evidence="1">The sequence shown here is derived from an EMBL/GenBank/DDBJ whole genome shotgun (WGS) entry which is preliminary data.</text>
</comment>
<dbReference type="Proteomes" id="UP000554482">
    <property type="component" value="Unassembled WGS sequence"/>
</dbReference>
<dbReference type="Pfam" id="PF05176">
    <property type="entry name" value="ATP-synt_10"/>
    <property type="match status" value="1"/>
</dbReference>
<name>A0A7J6W4E1_THATH</name>
<reference evidence="1 2" key="1">
    <citation type="submission" date="2020-06" db="EMBL/GenBank/DDBJ databases">
        <title>Transcriptomic and genomic resources for Thalictrum thalictroides and T. hernandezii: Facilitating candidate gene discovery in an emerging model plant lineage.</title>
        <authorList>
            <person name="Arias T."/>
            <person name="Riano-Pachon D.M."/>
            <person name="Di Stilio V.S."/>
        </authorList>
    </citation>
    <scope>NUCLEOTIDE SEQUENCE [LARGE SCALE GENOMIC DNA]</scope>
    <source>
        <strain evidence="2">cv. WT478/WT964</strain>
        <tissue evidence="1">Leaves</tissue>
    </source>
</reference>
<dbReference type="InterPro" id="IPR007849">
    <property type="entry name" value="ATP10"/>
</dbReference>
<protein>
    <submittedName>
        <fullName evidence="1">Atpase complex subunit</fullName>
    </submittedName>
</protein>
<dbReference type="PANTHER" id="PTHR28106:SF1">
    <property type="entry name" value="MITOCHONDRIAL ATPASE COMPLEX SUBUNIT ATP10"/>
    <property type="match status" value="1"/>
</dbReference>
<dbReference type="OrthoDB" id="17089at2759"/>
<dbReference type="EMBL" id="JABWDY010022134">
    <property type="protein sequence ID" value="KAF5191933.1"/>
    <property type="molecule type" value="Genomic_DNA"/>
</dbReference>
<evidence type="ECO:0000313" key="2">
    <source>
        <dbReference type="Proteomes" id="UP000554482"/>
    </source>
</evidence>
<proteinExistence type="predicted"/>
<keyword evidence="2" id="KW-1185">Reference proteome</keyword>
<feature type="non-terminal residue" evidence="1">
    <location>
        <position position="1"/>
    </location>
</feature>
<dbReference type="GO" id="GO:0005743">
    <property type="term" value="C:mitochondrial inner membrane"/>
    <property type="evidence" value="ECO:0007669"/>
    <property type="project" value="TreeGrafter"/>
</dbReference>
<evidence type="ECO:0000313" key="1">
    <source>
        <dbReference type="EMBL" id="KAF5191933.1"/>
    </source>
</evidence>
<organism evidence="1 2">
    <name type="scientific">Thalictrum thalictroides</name>
    <name type="common">Rue-anemone</name>
    <name type="synonym">Anemone thalictroides</name>
    <dbReference type="NCBI Taxonomy" id="46969"/>
    <lineage>
        <taxon>Eukaryota</taxon>
        <taxon>Viridiplantae</taxon>
        <taxon>Streptophyta</taxon>
        <taxon>Embryophyta</taxon>
        <taxon>Tracheophyta</taxon>
        <taxon>Spermatophyta</taxon>
        <taxon>Magnoliopsida</taxon>
        <taxon>Ranunculales</taxon>
        <taxon>Ranunculaceae</taxon>
        <taxon>Thalictroideae</taxon>
        <taxon>Thalictrum</taxon>
    </lineage>
</organism>
<dbReference type="GO" id="GO:0033615">
    <property type="term" value="P:mitochondrial proton-transporting ATP synthase complex assembly"/>
    <property type="evidence" value="ECO:0007669"/>
    <property type="project" value="TreeGrafter"/>
</dbReference>
<dbReference type="AlphaFoldDB" id="A0A7J6W4E1"/>
<dbReference type="PANTHER" id="PTHR28106">
    <property type="entry name" value="MITOCHONDRIAL ATPASE COMPLEX SUBUNIT ATP10"/>
    <property type="match status" value="1"/>
</dbReference>
<sequence length="273" mass="31124">LKGLLTNTHIWNSSKAEVGLTNLLKRSRITNGEEFLLHPFIRTTTYRFFDFYQMGNKAAIEKERARLSDEMNRGYFADINELKKHGGKIFTGNKVIIPAAEALKFPLLQVKFPDGTSLKLPITSQDKEVEEGKHVVPGASLLCLSFRANSQAMIDSWTAPFLDAFSASNNVRIYEVSLIDSWFLSLSPIKHLLLRMMRKPKSDGPDNTHHRQNVYAFGDHYYFRKDLKILNLLTGYIFLLDNFGRIRWQGSGLATQEELSSLLSCASFLLEEK</sequence>